<comment type="subunit">
    <text evidence="2">The complex is composed of two ATP-binding proteins (LsrA), two transmembrane proteins (LsrC and LsrD) and a solute-binding protein (LsrB).</text>
</comment>
<sequence>MPTKRPSFLTRWCPNAEWVLLLVLALEIAVFAIAGDNFLSVENGFEITRLAAEIGLLAFGLTLVIKTGGIDLSVGSMMGLGAVVLGASWSGLGLPIWIAATLTVVLGAAGGALNGLLITRLRVPPLIVTLGTFSLFRGLAEAATGGYVSYTGFPSSFLALGQNYLGGFLPVQFIVFLVVFIALWLLLHRTVFGRELTALGFNAAGARFAGVRVGSITLRSYIICGICAALAGIVYVARIGQAKADAGTGYELLAIAAVVLGGTAIAGGRGTLHGTLLGLLCLVVLQNGLRLSGQPSEIAGLCAGLILIVAIALNQLWNRQQRAAQIASTRPLSNNPNATSSDFDMKNSQVALIIAAILGGAVLIAASNIFLARSLTGSPAARNASGSPEPVAKKLVVAMTPKAKADPYFVSCKQGADEAAAKLGVDILWDAPTDPDPAKQNEIVEAWITKGVDVIAASCASPEAISSVLRKAQQRGIKVITWDADARSDARSFFVNQATAQGIGSTLADEGSRLAGGEGEYAIITASLTDANQNEWIKFIKERMAAAHPKMKLAAIHPCDGQRDKAMLEAKNITRAYPNVKSILAICSPAVPGAAEALKQEGRTNVKLTGLSTPNLNREYVKDGWVQSIVLWNTMDLGYLTVTAAKALHDGSLAPGASSVAAGKLGSIAIDGDNILLGKPFVFTKENIDQFKF</sequence>
<dbReference type="KEGG" id="vbh:CMV30_04610"/>
<evidence type="ECO:0000256" key="10">
    <source>
        <dbReference type="ARBA" id="ARBA00023136"/>
    </source>
</evidence>
<dbReference type="InterPro" id="IPR001851">
    <property type="entry name" value="ABC_transp_permease"/>
</dbReference>
<dbReference type="Pfam" id="PF02653">
    <property type="entry name" value="BPD_transp_2"/>
    <property type="match status" value="1"/>
</dbReference>
<dbReference type="CDD" id="cd20003">
    <property type="entry name" value="PBP1_LsrB_Quorum_Sensing"/>
    <property type="match status" value="1"/>
</dbReference>
<evidence type="ECO:0000256" key="5">
    <source>
        <dbReference type="ARBA" id="ARBA00022475"/>
    </source>
</evidence>
<dbReference type="InterPro" id="IPR030159">
    <property type="entry name" value="LsrB"/>
</dbReference>
<dbReference type="InterPro" id="IPR028082">
    <property type="entry name" value="Peripla_BP_I"/>
</dbReference>
<keyword evidence="7 14" id="KW-0812">Transmembrane</keyword>
<evidence type="ECO:0000256" key="8">
    <source>
        <dbReference type="ARBA" id="ARBA00022764"/>
    </source>
</evidence>
<evidence type="ECO:0000256" key="12">
    <source>
        <dbReference type="ARBA" id="ARBA00025439"/>
    </source>
</evidence>
<evidence type="ECO:0000256" key="6">
    <source>
        <dbReference type="ARBA" id="ARBA00022519"/>
    </source>
</evidence>
<proteinExistence type="predicted"/>
<dbReference type="GO" id="GO:0022857">
    <property type="term" value="F:transmembrane transporter activity"/>
    <property type="evidence" value="ECO:0007669"/>
    <property type="project" value="InterPro"/>
</dbReference>
<evidence type="ECO:0000256" key="9">
    <source>
        <dbReference type="ARBA" id="ARBA00022989"/>
    </source>
</evidence>
<dbReference type="Proteomes" id="UP000217265">
    <property type="component" value="Chromosome"/>
</dbReference>
<evidence type="ECO:0000256" key="11">
    <source>
        <dbReference type="ARBA" id="ARBA00025060"/>
    </source>
</evidence>
<evidence type="ECO:0000256" key="14">
    <source>
        <dbReference type="SAM" id="Phobius"/>
    </source>
</evidence>
<feature type="domain" description="Periplasmic binding protein" evidence="15">
    <location>
        <begin position="397"/>
        <end position="651"/>
    </location>
</feature>
<keyword evidence="17" id="KW-1185">Reference proteome</keyword>
<organism evidence="16 17">
    <name type="scientific">Nibricoccus aquaticus</name>
    <dbReference type="NCBI Taxonomy" id="2576891"/>
    <lineage>
        <taxon>Bacteria</taxon>
        <taxon>Pseudomonadati</taxon>
        <taxon>Verrucomicrobiota</taxon>
        <taxon>Opitutia</taxon>
        <taxon>Opitutales</taxon>
        <taxon>Opitutaceae</taxon>
        <taxon>Nibricoccus</taxon>
    </lineage>
</organism>
<keyword evidence="4" id="KW-0813">Transport</keyword>
<keyword evidence="9 14" id="KW-1133">Transmembrane helix</keyword>
<protein>
    <recommendedName>
        <fullName evidence="13">Autoinducer 2 import system permease protein LsrD</fullName>
    </recommendedName>
    <alternativeName>
        <fullName evidence="3">Autoinducer 2-binding protein LsrB</fullName>
    </alternativeName>
</protein>
<dbReference type="SUPFAM" id="SSF53822">
    <property type="entry name" value="Periplasmic binding protein-like I"/>
    <property type="match status" value="1"/>
</dbReference>
<feature type="transmembrane region" description="Helical" evidence="14">
    <location>
        <begin position="298"/>
        <end position="317"/>
    </location>
</feature>
<comment type="function">
    <text evidence="11">Part of the ABC transporter complex LsrABCD involved in autoinducer 2 (AI-2) import. Binds AI-2 and delivers it to the LsrC and LsrD permeases.</text>
</comment>
<dbReference type="PANTHER" id="PTHR32196">
    <property type="entry name" value="ABC TRANSPORTER PERMEASE PROTEIN YPHD-RELATED-RELATED"/>
    <property type="match status" value="1"/>
</dbReference>
<evidence type="ECO:0000313" key="17">
    <source>
        <dbReference type="Proteomes" id="UP000217265"/>
    </source>
</evidence>
<evidence type="ECO:0000256" key="4">
    <source>
        <dbReference type="ARBA" id="ARBA00022448"/>
    </source>
</evidence>
<evidence type="ECO:0000256" key="1">
    <source>
        <dbReference type="ARBA" id="ARBA00004651"/>
    </source>
</evidence>
<keyword evidence="5" id="KW-1003">Cell membrane</keyword>
<accession>A0A290QBD9</accession>
<dbReference type="GO" id="GO:0043190">
    <property type="term" value="C:ATP-binding cassette (ABC) transporter complex"/>
    <property type="evidence" value="ECO:0007669"/>
    <property type="project" value="InterPro"/>
</dbReference>
<feature type="transmembrane region" description="Helical" evidence="14">
    <location>
        <begin position="12"/>
        <end position="35"/>
    </location>
</feature>
<evidence type="ECO:0000256" key="13">
    <source>
        <dbReference type="ARBA" id="ARBA00039381"/>
    </source>
</evidence>
<feature type="transmembrane region" description="Helical" evidence="14">
    <location>
        <begin position="249"/>
        <end position="267"/>
    </location>
</feature>
<dbReference type="OrthoDB" id="9795981at2"/>
<evidence type="ECO:0000256" key="3">
    <source>
        <dbReference type="ARBA" id="ARBA00014452"/>
    </source>
</evidence>
<reference evidence="16 17" key="1">
    <citation type="submission" date="2017-09" db="EMBL/GenBank/DDBJ databases">
        <title>Complete genome sequence of Verrucomicrobial strain HZ-65, isolated from freshwater.</title>
        <authorList>
            <person name="Choi A."/>
        </authorList>
    </citation>
    <scope>NUCLEOTIDE SEQUENCE [LARGE SCALE GENOMIC DNA]</scope>
    <source>
        <strain evidence="16 17">HZ-65</strain>
    </source>
</reference>
<feature type="transmembrane region" description="Helical" evidence="14">
    <location>
        <begin position="47"/>
        <end position="65"/>
    </location>
</feature>
<evidence type="ECO:0000256" key="2">
    <source>
        <dbReference type="ARBA" id="ARBA00011262"/>
    </source>
</evidence>
<dbReference type="Gene3D" id="3.40.50.2300">
    <property type="match status" value="2"/>
</dbReference>
<keyword evidence="8" id="KW-0574">Periplasm</keyword>
<comment type="function">
    <text evidence="12">Part of the ABC transporter complex LsrABCD involved in autoinducer 2 (AI-2) import. Probably responsible for the translocation of the substrate across the membrane.</text>
</comment>
<dbReference type="AlphaFoldDB" id="A0A290QBD9"/>
<feature type="transmembrane region" description="Helical" evidence="14">
    <location>
        <begin position="96"/>
        <end position="119"/>
    </location>
</feature>
<dbReference type="InterPro" id="IPR025997">
    <property type="entry name" value="SBP_2_dom"/>
</dbReference>
<gene>
    <name evidence="16" type="ORF">CMV30_04610</name>
</gene>
<evidence type="ECO:0000259" key="15">
    <source>
        <dbReference type="Pfam" id="PF13407"/>
    </source>
</evidence>
<feature type="transmembrane region" description="Helical" evidence="14">
    <location>
        <begin position="350"/>
        <end position="371"/>
    </location>
</feature>
<keyword evidence="10 14" id="KW-0472">Membrane</keyword>
<keyword evidence="6" id="KW-0997">Cell inner membrane</keyword>
<dbReference type="CDD" id="cd06579">
    <property type="entry name" value="TM_PBP1_transp_AraH_like"/>
    <property type="match status" value="1"/>
</dbReference>
<comment type="subcellular location">
    <subcellularLocation>
        <location evidence="1">Cell membrane</location>
        <topology evidence="1">Multi-pass membrane protein</topology>
    </subcellularLocation>
</comment>
<name>A0A290QBD9_9BACT</name>
<feature type="transmembrane region" description="Helical" evidence="14">
    <location>
        <begin position="168"/>
        <end position="187"/>
    </location>
</feature>
<evidence type="ECO:0000256" key="7">
    <source>
        <dbReference type="ARBA" id="ARBA00022692"/>
    </source>
</evidence>
<feature type="transmembrane region" description="Helical" evidence="14">
    <location>
        <begin position="72"/>
        <end position="90"/>
    </location>
</feature>
<feature type="transmembrane region" description="Helical" evidence="14">
    <location>
        <begin position="216"/>
        <end position="237"/>
    </location>
</feature>
<dbReference type="EMBL" id="CP023344">
    <property type="protein sequence ID" value="ATC65989.1"/>
    <property type="molecule type" value="Genomic_DNA"/>
</dbReference>
<dbReference type="Pfam" id="PF13407">
    <property type="entry name" value="Peripla_BP_4"/>
    <property type="match status" value="1"/>
</dbReference>
<dbReference type="PANTHER" id="PTHR32196:SF71">
    <property type="entry name" value="AUTOINDUCER 2 IMPORT SYSTEM PERMEASE PROTEIN LSRD"/>
    <property type="match status" value="1"/>
</dbReference>
<evidence type="ECO:0000313" key="16">
    <source>
        <dbReference type="EMBL" id="ATC65989.1"/>
    </source>
</evidence>